<keyword evidence="1" id="KW-1133">Transmembrane helix</keyword>
<keyword evidence="1" id="KW-0812">Transmembrane</keyword>
<protein>
    <submittedName>
        <fullName evidence="3">Beta-lactamase</fullName>
    </submittedName>
</protein>
<dbReference type="AlphaFoldDB" id="A0A1G9JLC2"/>
<evidence type="ECO:0000313" key="4">
    <source>
        <dbReference type="Proteomes" id="UP000199440"/>
    </source>
</evidence>
<dbReference type="OrthoDB" id="9793489at2"/>
<keyword evidence="4" id="KW-1185">Reference proteome</keyword>
<dbReference type="PANTHER" id="PTHR46825:SF9">
    <property type="entry name" value="BETA-LACTAMASE-RELATED DOMAIN-CONTAINING PROTEIN"/>
    <property type="match status" value="1"/>
</dbReference>
<dbReference type="Pfam" id="PF00144">
    <property type="entry name" value="Beta-lactamase"/>
    <property type="match status" value="1"/>
</dbReference>
<proteinExistence type="predicted"/>
<dbReference type="STRING" id="192904.SAMN04488514_101602"/>
<sequence length="345" mass="39793">MKKNKSKQIVRIALFIGTLISLYFVPWPIVKAWILPLPNTVQEQVDKAADYGFDGIIVYVNKKENQSEYYTSGYKNREDKIPTDPNSLFKIASVSKLYTAVAIAKLVNNGQLSLDHTLSDYFPELEKRIENAHKITVRMMVQHRSGIPNYTDTKNYWVHPKQNDEERLDLILDLPANFKPDTDYEYSNTNYLLLTNLIEKISGKTKFQYIKEHILEPLNLQNTYGSIKDVDLNDVMSGYYVGYPNDLKTVDNGVMLATAEDLGKFLRALNDGAVFSDKKEQEIYSSIYTYEHTGLIPGYQTIAKYHKDIDAVVIQFTNTVNFDGYNWNMSEIMYNRIVKIVKKQN</sequence>
<name>A0A1G9JLC2_9FLAO</name>
<dbReference type="RefSeq" id="WP_089885108.1">
    <property type="nucleotide sequence ID" value="NZ_FNGV01000001.1"/>
</dbReference>
<feature type="transmembrane region" description="Helical" evidence="1">
    <location>
        <begin position="12"/>
        <end position="30"/>
    </location>
</feature>
<reference evidence="3 4" key="1">
    <citation type="submission" date="2016-10" db="EMBL/GenBank/DDBJ databases">
        <authorList>
            <person name="de Groot N.N."/>
        </authorList>
    </citation>
    <scope>NUCLEOTIDE SEQUENCE [LARGE SCALE GENOMIC DNA]</scope>
    <source>
        <strain evidence="3 4">DSM 19886</strain>
    </source>
</reference>
<dbReference type="SUPFAM" id="SSF56601">
    <property type="entry name" value="beta-lactamase/transpeptidase-like"/>
    <property type="match status" value="1"/>
</dbReference>
<evidence type="ECO:0000256" key="1">
    <source>
        <dbReference type="SAM" id="Phobius"/>
    </source>
</evidence>
<evidence type="ECO:0000259" key="2">
    <source>
        <dbReference type="Pfam" id="PF00144"/>
    </source>
</evidence>
<keyword evidence="1" id="KW-0472">Membrane</keyword>
<dbReference type="InterPro" id="IPR001466">
    <property type="entry name" value="Beta-lactam-related"/>
</dbReference>
<dbReference type="InterPro" id="IPR050491">
    <property type="entry name" value="AmpC-like"/>
</dbReference>
<dbReference type="EMBL" id="FNGV01000001">
    <property type="protein sequence ID" value="SDL38112.1"/>
    <property type="molecule type" value="Genomic_DNA"/>
</dbReference>
<organism evidence="3 4">
    <name type="scientific">Kriegella aquimaris</name>
    <dbReference type="NCBI Taxonomy" id="192904"/>
    <lineage>
        <taxon>Bacteria</taxon>
        <taxon>Pseudomonadati</taxon>
        <taxon>Bacteroidota</taxon>
        <taxon>Flavobacteriia</taxon>
        <taxon>Flavobacteriales</taxon>
        <taxon>Flavobacteriaceae</taxon>
        <taxon>Kriegella</taxon>
    </lineage>
</organism>
<gene>
    <name evidence="3" type="ORF">SAMN04488514_101602</name>
</gene>
<accession>A0A1G9JLC2</accession>
<dbReference type="Proteomes" id="UP000199440">
    <property type="component" value="Unassembled WGS sequence"/>
</dbReference>
<dbReference type="PANTHER" id="PTHR46825">
    <property type="entry name" value="D-ALANYL-D-ALANINE-CARBOXYPEPTIDASE/ENDOPEPTIDASE AMPH"/>
    <property type="match status" value="1"/>
</dbReference>
<feature type="domain" description="Beta-lactamase-related" evidence="2">
    <location>
        <begin position="49"/>
        <end position="282"/>
    </location>
</feature>
<dbReference type="Gene3D" id="3.40.710.10">
    <property type="entry name" value="DD-peptidase/beta-lactamase superfamily"/>
    <property type="match status" value="1"/>
</dbReference>
<dbReference type="InterPro" id="IPR012338">
    <property type="entry name" value="Beta-lactam/transpept-like"/>
</dbReference>
<evidence type="ECO:0000313" key="3">
    <source>
        <dbReference type="EMBL" id="SDL38112.1"/>
    </source>
</evidence>